<gene>
    <name evidence="1" type="ORF">GCM10023205_03950</name>
</gene>
<comment type="caution">
    <text evidence="1">The sequence shown here is derived from an EMBL/GenBank/DDBJ whole genome shotgun (WGS) entry which is preliminary data.</text>
</comment>
<evidence type="ECO:0000313" key="1">
    <source>
        <dbReference type="EMBL" id="GAA4947275.1"/>
    </source>
</evidence>
<protein>
    <submittedName>
        <fullName evidence="1">Uncharacterized protein</fullName>
    </submittedName>
</protein>
<keyword evidence="2" id="KW-1185">Reference proteome</keyword>
<reference evidence="2" key="1">
    <citation type="journal article" date="2019" name="Int. J. Syst. Evol. Microbiol.">
        <title>The Global Catalogue of Microorganisms (GCM) 10K type strain sequencing project: providing services to taxonomists for standard genome sequencing and annotation.</title>
        <authorList>
            <consortium name="The Broad Institute Genomics Platform"/>
            <consortium name="The Broad Institute Genome Sequencing Center for Infectious Disease"/>
            <person name="Wu L."/>
            <person name="Ma J."/>
        </authorList>
    </citation>
    <scope>NUCLEOTIDE SEQUENCE [LARGE SCALE GENOMIC DNA]</scope>
    <source>
        <strain evidence="2">JCM 17986</strain>
    </source>
</reference>
<dbReference type="EMBL" id="BAABHS010000001">
    <property type="protein sequence ID" value="GAA4947275.1"/>
    <property type="molecule type" value="Genomic_DNA"/>
</dbReference>
<accession>A0ABP9GQE2</accession>
<dbReference type="RefSeq" id="WP_345673438.1">
    <property type="nucleotide sequence ID" value="NZ_BAABHS010000001.1"/>
</dbReference>
<name>A0ABP9GQE2_9ACTN</name>
<dbReference type="Proteomes" id="UP001500466">
    <property type="component" value="Unassembled WGS sequence"/>
</dbReference>
<evidence type="ECO:0000313" key="2">
    <source>
        <dbReference type="Proteomes" id="UP001500466"/>
    </source>
</evidence>
<proteinExistence type="predicted"/>
<sequence>MTTPFAVQIVEERNPKPGLITAVEHVQDVVWAIAAECDVPSFSLTVVLTGDITASVQRYGEPGFQPERLGGTVAGKTLPQRRDFTDTVIVVGVPDNDDFDLLNFLHITAHEHGHLLLSRLRADTGTRPPRPTRPQTFTEMARILAYEAADEYRCNILSNDVLGTTLITTDGGRRPLHLGDLFEGDYHQAYLKALDSTVYPGWPDLVDAYRTHELTLEDMVNRLIGSTDQVLKLAAHTTSVDHARGALLAPDAPEHGHRAVSRYLGPAWYPIRDLLRANPGIPHRNDFARIDRDIQSAGERIADMWARLGVSALRTADDGLDVTVTAPSR</sequence>
<organism evidence="1 2">
    <name type="scientific">Yinghuangia aomiensis</name>
    <dbReference type="NCBI Taxonomy" id="676205"/>
    <lineage>
        <taxon>Bacteria</taxon>
        <taxon>Bacillati</taxon>
        <taxon>Actinomycetota</taxon>
        <taxon>Actinomycetes</taxon>
        <taxon>Kitasatosporales</taxon>
        <taxon>Streptomycetaceae</taxon>
        <taxon>Yinghuangia</taxon>
    </lineage>
</organism>